<evidence type="ECO:0000256" key="2">
    <source>
        <dbReference type="ARBA" id="ARBA00022729"/>
    </source>
</evidence>
<dbReference type="InterPro" id="IPR023997">
    <property type="entry name" value="TonB-dep_OMP_SusC/RagA_CS"/>
</dbReference>
<comment type="subcellular location">
    <subcellularLocation>
        <location evidence="5">Cell outer membrane</location>
        <topology evidence="5">Multi-pass membrane protein</topology>
    </subcellularLocation>
</comment>
<evidence type="ECO:0000259" key="7">
    <source>
        <dbReference type="SMART" id="SM00965"/>
    </source>
</evidence>
<dbReference type="SUPFAM" id="SSF49464">
    <property type="entry name" value="Carboxypeptidase regulatory domain-like"/>
    <property type="match status" value="1"/>
</dbReference>
<dbReference type="PANTHER" id="PTHR30069">
    <property type="entry name" value="TONB-DEPENDENT OUTER MEMBRANE RECEPTOR"/>
    <property type="match status" value="1"/>
</dbReference>
<keyword evidence="1 5" id="KW-0813">Transport</keyword>
<feature type="domain" description="Secretin/TonB short N-terminal" evidence="7">
    <location>
        <begin position="67"/>
        <end position="118"/>
    </location>
</feature>
<keyword evidence="5" id="KW-1134">Transmembrane beta strand</keyword>
<evidence type="ECO:0000256" key="4">
    <source>
        <dbReference type="ARBA" id="ARBA00023237"/>
    </source>
</evidence>
<keyword evidence="5" id="KW-0812">Transmembrane</keyword>
<sequence length="1128" mass="125794">MKKNDRDRRVPLLTKTIRIMKVTSLCNLLAVCSISASTYAQSLKFSIHKQNSSISEVFKEIEKKSDFTFFFNDNQINVKQKVSVSANNASIEDVLAQVLQNTGYNYQIIDKQILIKVSDKEVMAVPAVAQSGKKITGTVLDATGMPVIGANVMVKGTTNGTITDMDGKFSLDVEEGATLVVSYIGFANQEIKVGKQTNLSIALKEDSKALDELVVVGYGTQKKGNLTGSIASVKTEELTVAPVASSINSLGGRLPGLVSQQLSGQPGADQASIKIRGFADNAIWIVDGIEADFNYIDPNQIESISILKDGSASIYGARAGNGVILVTTKRGTIQKPTVTVNSSVTFQGITTMPKPVSSGDYATLKREEWLQAGNPESTAPFTEDQIKKYYAGNDPQYPNTDWYDELIRNWAPQQQHNISVRGGSDKIKYYGFLGYMNQETVWKQNGGNYSRYNLQSNIDAKITDNLSMQFDIALMKSDNMTTARSQANAGVWNDLWNTLPIYPAHLPDPGKVSYANGMGVGGAHVTSNTELSGYVNTKKMNIRATISLKYDFGKWIKGLSAKAFVNYYDDVNYDKKFNRPVAFYRYDVASDTYISSGAFGTQAQMSQRHDHNTMLTRQFSLNYDNVLADDHALQVLALYEAIDYNGNWLSASRDEFLTPALEEIFVGSTETMKNDGASSEMGRMSFVGKINYTYKNKYLLETTLRADASAKFAPGHRWGVFPSASLGWRISEESFMDNTKSVLDDLKLRASYGRSGNDAVGNFQYLSGYKLNGYYLLGDKSMSGIITTGLANPDLTWEKFEIWNVGMDYSFKNRLVYGEADAFYRKRSGIPATRTASTSPSFGASFPAENLNSMNDRGFELSIGSSKSYEDFSFDVSGNISWSRAKWDHYEEQTYTDPDQIRINKVSGQWTDRTFGYISDGLFTSQEEIDNLPFDQDNQGNASLRPGDIRYVDVNGDKVLDWRDQVEIGKGTVPHWMYGFNLNFKYKDFDLSALFQGAFGYNTMVSLYHETLNYPQEVFDMRWTEENNDANALYPRLGGASTNGYTSDYFYKKAGYLRLKSLAFGYTLPKDICRRLFMQQCRIYFAGTNLLTFNKLGKYHIDPEAPSGQGGWYYPQQRTLSVGVNVSF</sequence>
<proteinExistence type="inferred from homology"/>
<dbReference type="SUPFAM" id="SSF56935">
    <property type="entry name" value="Porins"/>
    <property type="match status" value="1"/>
</dbReference>
<gene>
    <name evidence="8" type="ORF">MUN53_04915</name>
</gene>
<feature type="chain" id="PRO_5047292850" evidence="6">
    <location>
        <begin position="41"/>
        <end position="1128"/>
    </location>
</feature>
<dbReference type="Proteomes" id="UP001165444">
    <property type="component" value="Unassembled WGS sequence"/>
</dbReference>
<reference evidence="8 9" key="1">
    <citation type="submission" date="2022-03" db="EMBL/GenBank/DDBJ databases">
        <title>Parabacteroides sp. nov. isolated from swine feces.</title>
        <authorList>
            <person name="Bak J.E."/>
        </authorList>
    </citation>
    <scope>NUCLEOTIDE SEQUENCE [LARGE SCALE GENOMIC DNA]</scope>
    <source>
        <strain evidence="8 9">AGMB00274</strain>
    </source>
</reference>
<dbReference type="InterPro" id="IPR012910">
    <property type="entry name" value="Plug_dom"/>
</dbReference>
<evidence type="ECO:0000313" key="8">
    <source>
        <dbReference type="EMBL" id="MCJ2379955.1"/>
    </source>
</evidence>
<dbReference type="EMBL" id="JAKZMM010000009">
    <property type="protein sequence ID" value="MCJ2379955.1"/>
    <property type="molecule type" value="Genomic_DNA"/>
</dbReference>
<dbReference type="PROSITE" id="PS52016">
    <property type="entry name" value="TONB_DEPENDENT_REC_3"/>
    <property type="match status" value="1"/>
</dbReference>
<dbReference type="Pfam" id="PF07715">
    <property type="entry name" value="Plug"/>
    <property type="match status" value="1"/>
</dbReference>
<dbReference type="NCBIfam" id="TIGR04057">
    <property type="entry name" value="SusC_RagA_signa"/>
    <property type="match status" value="1"/>
</dbReference>
<dbReference type="Gene3D" id="3.55.50.30">
    <property type="match status" value="1"/>
</dbReference>
<feature type="signal peptide" evidence="6">
    <location>
        <begin position="1"/>
        <end position="40"/>
    </location>
</feature>
<evidence type="ECO:0000256" key="3">
    <source>
        <dbReference type="ARBA" id="ARBA00023136"/>
    </source>
</evidence>
<dbReference type="Gene3D" id="2.60.40.1120">
    <property type="entry name" value="Carboxypeptidase-like, regulatory domain"/>
    <property type="match status" value="1"/>
</dbReference>
<dbReference type="InterPro" id="IPR008969">
    <property type="entry name" value="CarboxyPept-like_regulatory"/>
</dbReference>
<dbReference type="Pfam" id="PF13715">
    <property type="entry name" value="CarbopepD_reg_2"/>
    <property type="match status" value="1"/>
</dbReference>
<dbReference type="InterPro" id="IPR037066">
    <property type="entry name" value="Plug_dom_sf"/>
</dbReference>
<name>A0ABT0BZA0_9BACT</name>
<dbReference type="InterPro" id="IPR011662">
    <property type="entry name" value="Secretin/TonB_short_N"/>
</dbReference>
<comment type="caution">
    <text evidence="8">The sequence shown here is derived from an EMBL/GenBank/DDBJ whole genome shotgun (WGS) entry which is preliminary data.</text>
</comment>
<dbReference type="Gene3D" id="2.170.130.10">
    <property type="entry name" value="TonB-dependent receptor, plug domain"/>
    <property type="match status" value="1"/>
</dbReference>
<dbReference type="InterPro" id="IPR039426">
    <property type="entry name" value="TonB-dep_rcpt-like"/>
</dbReference>
<evidence type="ECO:0000256" key="1">
    <source>
        <dbReference type="ARBA" id="ARBA00022448"/>
    </source>
</evidence>
<dbReference type="SMART" id="SM00965">
    <property type="entry name" value="STN"/>
    <property type="match status" value="1"/>
</dbReference>
<organism evidence="8 9">
    <name type="scientific">Parabacteroides faecalis</name>
    <dbReference type="NCBI Taxonomy" id="2924040"/>
    <lineage>
        <taxon>Bacteria</taxon>
        <taxon>Pseudomonadati</taxon>
        <taxon>Bacteroidota</taxon>
        <taxon>Bacteroidia</taxon>
        <taxon>Bacteroidales</taxon>
        <taxon>Tannerellaceae</taxon>
        <taxon>Parabacteroides</taxon>
    </lineage>
</organism>
<accession>A0ABT0BZA0</accession>
<evidence type="ECO:0000313" key="9">
    <source>
        <dbReference type="Proteomes" id="UP001165444"/>
    </source>
</evidence>
<dbReference type="PANTHER" id="PTHR30069:SF29">
    <property type="entry name" value="HEMOGLOBIN AND HEMOGLOBIN-HAPTOGLOBIN-BINDING PROTEIN 1-RELATED"/>
    <property type="match status" value="1"/>
</dbReference>
<keyword evidence="9" id="KW-1185">Reference proteome</keyword>
<evidence type="ECO:0000256" key="6">
    <source>
        <dbReference type="SAM" id="SignalP"/>
    </source>
</evidence>
<dbReference type="RefSeq" id="WP_243323648.1">
    <property type="nucleotide sequence ID" value="NZ_JAKZMM010000009.1"/>
</dbReference>
<keyword evidence="4 5" id="KW-0998">Cell outer membrane</keyword>
<dbReference type="InterPro" id="IPR023996">
    <property type="entry name" value="TonB-dep_OMP_SusC/RagA"/>
</dbReference>
<dbReference type="NCBIfam" id="TIGR04056">
    <property type="entry name" value="OMP_RagA_SusC"/>
    <property type="match status" value="1"/>
</dbReference>
<protein>
    <submittedName>
        <fullName evidence="8">TonB-dependent receptor</fullName>
    </submittedName>
</protein>
<evidence type="ECO:0000256" key="5">
    <source>
        <dbReference type="PROSITE-ProRule" id="PRU01360"/>
    </source>
</evidence>
<keyword evidence="8" id="KW-0675">Receptor</keyword>
<keyword evidence="3 5" id="KW-0472">Membrane</keyword>
<comment type="similarity">
    <text evidence="5">Belongs to the TonB-dependent receptor family.</text>
</comment>
<keyword evidence="2 6" id="KW-0732">Signal</keyword>
<dbReference type="Pfam" id="PF07660">
    <property type="entry name" value="STN"/>
    <property type="match status" value="1"/>
</dbReference>